<proteinExistence type="predicted"/>
<protein>
    <submittedName>
        <fullName evidence="4">Ribose import ABC transporter, ATP-binding protein RbsA</fullName>
        <ecNumber evidence="4">3.6.3.17</ecNumber>
    </submittedName>
</protein>
<dbReference type="InterPro" id="IPR050107">
    <property type="entry name" value="ABC_carbohydrate_import_ATPase"/>
</dbReference>
<dbReference type="InterPro" id="IPR003593">
    <property type="entry name" value="AAA+_ATPase"/>
</dbReference>
<accession>A0AAN0VJ87</accession>
<dbReference type="Gene3D" id="3.40.50.300">
    <property type="entry name" value="P-loop containing nucleotide triphosphate hydrolases"/>
    <property type="match status" value="1"/>
</dbReference>
<dbReference type="PROSITE" id="PS00211">
    <property type="entry name" value="ABC_TRANSPORTER_1"/>
    <property type="match status" value="1"/>
</dbReference>
<dbReference type="EMBL" id="CP003984">
    <property type="protein sequence ID" value="AII87879.1"/>
    <property type="molecule type" value="Genomic_DNA"/>
</dbReference>
<gene>
    <name evidence="4" type="primary">rbsA2</name>
    <name evidence="4" type="ORF">RCA23_c23560</name>
</gene>
<keyword evidence="4" id="KW-0378">Hydrolase</keyword>
<sequence length="273" mass="29503">MSTRNNSETKSTGADNSARAPLIELSGITKSFGNVDALSGVDLKIGEAESVGIIGDNGAGKSTLVKLLSGVYPATGGTMKFRGREVRFNSPLDARQNGIEMIYQDLALCEDLNVAQNIFLGREIKKNYGPIRVLDNKAMTRAAAEDIANMGLDFDVEREVGMLSGGERQMVAVARALQFEPSTLLMDEPTAALSAEKIRKLWEMISELKSRGVSILLVSHRFTDILSICDRIVVVRGGKIAGEMKPNEHPPAQTMAIMTEMMTGDRIPEEAGA</sequence>
<reference evidence="4 5" key="1">
    <citation type="journal article" date="2014" name="ISME J.">
        <title>Adaptation of an abundant Roseobacter RCA organism to pelagic systems revealed by genomic and transcriptomic analyses.</title>
        <authorList>
            <person name="Voget S."/>
            <person name="Wemheuer B."/>
            <person name="Brinkhoff T."/>
            <person name="Vollmers J."/>
            <person name="Dietrich S."/>
            <person name="Giebel H.A."/>
            <person name="Beardsley C."/>
            <person name="Sardemann C."/>
            <person name="Bakenhus I."/>
            <person name="Billerbeck S."/>
            <person name="Daniel R."/>
            <person name="Simon M."/>
        </authorList>
    </citation>
    <scope>NUCLEOTIDE SEQUENCE [LARGE SCALE GENOMIC DNA]</scope>
    <source>
        <strain evidence="4 5">RCA23</strain>
    </source>
</reference>
<dbReference type="InterPro" id="IPR003439">
    <property type="entry name" value="ABC_transporter-like_ATP-bd"/>
</dbReference>
<evidence type="ECO:0000259" key="3">
    <source>
        <dbReference type="PROSITE" id="PS50893"/>
    </source>
</evidence>
<dbReference type="GO" id="GO:0016887">
    <property type="term" value="F:ATP hydrolysis activity"/>
    <property type="evidence" value="ECO:0007669"/>
    <property type="project" value="InterPro"/>
</dbReference>
<dbReference type="PANTHER" id="PTHR43790:SF8">
    <property type="entry name" value="SUGAR ABC TRANSPORTER ATP-BINDING PROTEIN"/>
    <property type="match status" value="1"/>
</dbReference>
<keyword evidence="5" id="KW-1185">Reference proteome</keyword>
<dbReference type="PANTHER" id="PTHR43790">
    <property type="entry name" value="CARBOHYDRATE TRANSPORT ATP-BINDING PROTEIN MG119-RELATED"/>
    <property type="match status" value="1"/>
</dbReference>
<dbReference type="InterPro" id="IPR027417">
    <property type="entry name" value="P-loop_NTPase"/>
</dbReference>
<keyword evidence="1" id="KW-0547">Nucleotide-binding</keyword>
<evidence type="ECO:0000313" key="5">
    <source>
        <dbReference type="Proteomes" id="UP000028680"/>
    </source>
</evidence>
<feature type="domain" description="ABC transporter" evidence="3">
    <location>
        <begin position="23"/>
        <end position="262"/>
    </location>
</feature>
<dbReference type="AlphaFoldDB" id="A0AAN0VJ87"/>
<dbReference type="PROSITE" id="PS50893">
    <property type="entry name" value="ABC_TRANSPORTER_2"/>
    <property type="match status" value="1"/>
</dbReference>
<dbReference type="InterPro" id="IPR017871">
    <property type="entry name" value="ABC_transporter-like_CS"/>
</dbReference>
<dbReference type="Pfam" id="PF00005">
    <property type="entry name" value="ABC_tran"/>
    <property type="match status" value="1"/>
</dbReference>
<name>A0AAN0VJ87_9RHOB</name>
<dbReference type="GO" id="GO:0005524">
    <property type="term" value="F:ATP binding"/>
    <property type="evidence" value="ECO:0007669"/>
    <property type="project" value="UniProtKB-KW"/>
</dbReference>
<dbReference type="EC" id="3.6.3.17" evidence="4"/>
<dbReference type="CDD" id="cd03216">
    <property type="entry name" value="ABC_Carb_Monos_I"/>
    <property type="match status" value="1"/>
</dbReference>
<dbReference type="SMART" id="SM00382">
    <property type="entry name" value="AAA"/>
    <property type="match status" value="1"/>
</dbReference>
<dbReference type="Proteomes" id="UP000028680">
    <property type="component" value="Chromosome"/>
</dbReference>
<evidence type="ECO:0000256" key="1">
    <source>
        <dbReference type="ARBA" id="ARBA00022741"/>
    </source>
</evidence>
<evidence type="ECO:0000313" key="4">
    <source>
        <dbReference type="EMBL" id="AII87879.1"/>
    </source>
</evidence>
<keyword evidence="2 4" id="KW-0067">ATP-binding</keyword>
<dbReference type="SUPFAM" id="SSF52540">
    <property type="entry name" value="P-loop containing nucleoside triphosphate hydrolases"/>
    <property type="match status" value="1"/>
</dbReference>
<dbReference type="KEGG" id="ptp:RCA23_c23560"/>
<organism evidence="4 5">
    <name type="scientific">Planktomarina temperata RCA23</name>
    <dbReference type="NCBI Taxonomy" id="666509"/>
    <lineage>
        <taxon>Bacteria</taxon>
        <taxon>Pseudomonadati</taxon>
        <taxon>Pseudomonadota</taxon>
        <taxon>Alphaproteobacteria</taxon>
        <taxon>Rhodobacterales</taxon>
        <taxon>Paracoccaceae</taxon>
        <taxon>Planktomarina</taxon>
    </lineage>
</organism>
<evidence type="ECO:0000256" key="2">
    <source>
        <dbReference type="ARBA" id="ARBA00022840"/>
    </source>
</evidence>